<dbReference type="Pfam" id="PF00175">
    <property type="entry name" value="NAD_binding_1"/>
    <property type="match status" value="1"/>
</dbReference>
<dbReference type="EMBL" id="BAAAZP010000075">
    <property type="protein sequence ID" value="GAA3671237.1"/>
    <property type="molecule type" value="Genomic_DNA"/>
</dbReference>
<dbReference type="InterPro" id="IPR039261">
    <property type="entry name" value="FNR_nucleotide-bd"/>
</dbReference>
<evidence type="ECO:0000256" key="6">
    <source>
        <dbReference type="ARBA" id="ARBA00023002"/>
    </source>
</evidence>
<dbReference type="InterPro" id="IPR011884">
    <property type="entry name" value="PaaE"/>
</dbReference>
<evidence type="ECO:0000259" key="9">
    <source>
        <dbReference type="PROSITE" id="PS51085"/>
    </source>
</evidence>
<dbReference type="InterPro" id="IPR008333">
    <property type="entry name" value="Cbr1-like_FAD-bd_dom"/>
</dbReference>
<keyword evidence="4" id="KW-0479">Metal-binding</keyword>
<gene>
    <name evidence="11" type="primary">paaK</name>
    <name evidence="11" type="ORF">GCM10022224_039340</name>
</gene>
<evidence type="ECO:0000256" key="1">
    <source>
        <dbReference type="ARBA" id="ARBA00001974"/>
    </source>
</evidence>
<evidence type="ECO:0000256" key="5">
    <source>
        <dbReference type="ARBA" id="ARBA00022827"/>
    </source>
</evidence>
<dbReference type="NCBIfam" id="TIGR02160">
    <property type="entry name" value="PA_CoA_Oxy5"/>
    <property type="match status" value="1"/>
</dbReference>
<evidence type="ECO:0000256" key="3">
    <source>
        <dbReference type="ARBA" id="ARBA00022714"/>
    </source>
</evidence>
<dbReference type="SUPFAM" id="SSF54292">
    <property type="entry name" value="2Fe-2S ferredoxin-like"/>
    <property type="match status" value="1"/>
</dbReference>
<dbReference type="SUPFAM" id="SSF52343">
    <property type="entry name" value="Ferredoxin reductase-like, C-terminal NADP-linked domain"/>
    <property type="match status" value="1"/>
</dbReference>
<dbReference type="PRINTS" id="PR00410">
    <property type="entry name" value="PHEHYDRXLASE"/>
</dbReference>
<evidence type="ECO:0000256" key="2">
    <source>
        <dbReference type="ARBA" id="ARBA00022630"/>
    </source>
</evidence>
<dbReference type="RefSeq" id="WP_344879549.1">
    <property type="nucleotide sequence ID" value="NZ_BAAAZP010000075.1"/>
</dbReference>
<dbReference type="Gene3D" id="2.40.30.10">
    <property type="entry name" value="Translation factors"/>
    <property type="match status" value="1"/>
</dbReference>
<dbReference type="SUPFAM" id="SSF63380">
    <property type="entry name" value="Riboflavin synthase domain-like"/>
    <property type="match status" value="1"/>
</dbReference>
<reference evidence="12" key="1">
    <citation type="journal article" date="2019" name="Int. J. Syst. Evol. Microbiol.">
        <title>The Global Catalogue of Microorganisms (GCM) 10K type strain sequencing project: providing services to taxonomists for standard genome sequencing and annotation.</title>
        <authorList>
            <consortium name="The Broad Institute Genomics Platform"/>
            <consortium name="The Broad Institute Genome Sequencing Center for Infectious Disease"/>
            <person name="Wu L."/>
            <person name="Ma J."/>
        </authorList>
    </citation>
    <scope>NUCLEOTIDE SEQUENCE [LARGE SCALE GENOMIC DNA]</scope>
    <source>
        <strain evidence="12">JCM 16904</strain>
    </source>
</reference>
<keyword evidence="6" id="KW-0560">Oxidoreductase</keyword>
<keyword evidence="7" id="KW-0408">Iron</keyword>
<feature type="domain" description="FAD-binding FR-type" evidence="10">
    <location>
        <begin position="13"/>
        <end position="116"/>
    </location>
</feature>
<keyword evidence="5" id="KW-0274">FAD</keyword>
<dbReference type="PROSITE" id="PS51085">
    <property type="entry name" value="2FE2S_FER_2"/>
    <property type="match status" value="1"/>
</dbReference>
<evidence type="ECO:0000259" key="10">
    <source>
        <dbReference type="PROSITE" id="PS51384"/>
    </source>
</evidence>
<protein>
    <submittedName>
        <fullName evidence="11">Phenylacetate-CoA oxygenase/reductase subunit PaaK</fullName>
    </submittedName>
</protein>
<evidence type="ECO:0000256" key="7">
    <source>
        <dbReference type="ARBA" id="ARBA00023004"/>
    </source>
</evidence>
<organism evidence="11 12">
    <name type="scientific">Nonomuraea antimicrobica</name>
    <dbReference type="NCBI Taxonomy" id="561173"/>
    <lineage>
        <taxon>Bacteria</taxon>
        <taxon>Bacillati</taxon>
        <taxon>Actinomycetota</taxon>
        <taxon>Actinomycetes</taxon>
        <taxon>Streptosporangiales</taxon>
        <taxon>Streptosporangiaceae</taxon>
        <taxon>Nonomuraea</taxon>
    </lineage>
</organism>
<dbReference type="CDD" id="cd06214">
    <property type="entry name" value="PA_degradation_oxidoreductase_like"/>
    <property type="match status" value="1"/>
</dbReference>
<evidence type="ECO:0000256" key="4">
    <source>
        <dbReference type="ARBA" id="ARBA00022723"/>
    </source>
</evidence>
<proteinExistence type="predicted"/>
<dbReference type="PROSITE" id="PS51384">
    <property type="entry name" value="FAD_FR"/>
    <property type="match status" value="1"/>
</dbReference>
<dbReference type="CDD" id="cd00207">
    <property type="entry name" value="fer2"/>
    <property type="match status" value="1"/>
</dbReference>
<dbReference type="InterPro" id="IPR001433">
    <property type="entry name" value="OxRdtase_FAD/NAD-bd"/>
</dbReference>
<comment type="cofactor">
    <cofactor evidence="1">
        <name>FAD</name>
        <dbReference type="ChEBI" id="CHEBI:57692"/>
    </cofactor>
</comment>
<evidence type="ECO:0000313" key="11">
    <source>
        <dbReference type="EMBL" id="GAA3671237.1"/>
    </source>
</evidence>
<evidence type="ECO:0000256" key="8">
    <source>
        <dbReference type="ARBA" id="ARBA00023014"/>
    </source>
</evidence>
<dbReference type="InterPro" id="IPR006058">
    <property type="entry name" value="2Fe2S_fd_BS"/>
</dbReference>
<accession>A0ABP7BXA8</accession>
<keyword evidence="12" id="KW-1185">Reference proteome</keyword>
<dbReference type="Gene3D" id="3.10.20.30">
    <property type="match status" value="1"/>
</dbReference>
<dbReference type="Pfam" id="PF00970">
    <property type="entry name" value="FAD_binding_6"/>
    <property type="match status" value="1"/>
</dbReference>
<dbReference type="Proteomes" id="UP001500902">
    <property type="component" value="Unassembled WGS sequence"/>
</dbReference>
<dbReference type="InterPro" id="IPR001041">
    <property type="entry name" value="2Fe-2S_ferredoxin-type"/>
</dbReference>
<keyword evidence="3" id="KW-0001">2Fe-2S</keyword>
<dbReference type="InterPro" id="IPR017938">
    <property type="entry name" value="Riboflavin_synthase-like_b-brl"/>
</dbReference>
<dbReference type="InterPro" id="IPR012675">
    <property type="entry name" value="Beta-grasp_dom_sf"/>
</dbReference>
<keyword evidence="8" id="KW-0411">Iron-sulfur</keyword>
<dbReference type="InterPro" id="IPR017927">
    <property type="entry name" value="FAD-bd_FR_type"/>
</dbReference>
<name>A0ABP7BXA8_9ACTN</name>
<keyword evidence="2" id="KW-0285">Flavoprotein</keyword>
<dbReference type="PANTHER" id="PTHR47354">
    <property type="entry name" value="NADH OXIDOREDUCTASE HCR"/>
    <property type="match status" value="1"/>
</dbReference>
<feature type="domain" description="2Fe-2S ferredoxin-type" evidence="9">
    <location>
        <begin position="273"/>
        <end position="362"/>
    </location>
</feature>
<dbReference type="PANTHER" id="PTHR47354:SF8">
    <property type="entry name" value="1,2-PHENYLACETYL-COA EPOXIDASE, SUBUNIT E"/>
    <property type="match status" value="1"/>
</dbReference>
<dbReference type="Pfam" id="PF00111">
    <property type="entry name" value="Fer2"/>
    <property type="match status" value="1"/>
</dbReference>
<dbReference type="Gene3D" id="3.40.50.80">
    <property type="entry name" value="Nucleotide-binding domain of ferredoxin-NADP reductase (FNR) module"/>
    <property type="match status" value="1"/>
</dbReference>
<comment type="caution">
    <text evidence="11">The sequence shown here is derived from an EMBL/GenBank/DDBJ whole genome shotgun (WGS) entry which is preliminary data.</text>
</comment>
<evidence type="ECO:0000313" key="12">
    <source>
        <dbReference type="Proteomes" id="UP001500902"/>
    </source>
</evidence>
<dbReference type="PROSITE" id="PS00197">
    <property type="entry name" value="2FE2S_FER_1"/>
    <property type="match status" value="1"/>
</dbReference>
<dbReference type="InterPro" id="IPR050415">
    <property type="entry name" value="MRET"/>
</dbReference>
<dbReference type="InterPro" id="IPR036010">
    <property type="entry name" value="2Fe-2S_ferredoxin-like_sf"/>
</dbReference>
<sequence>MTALAPGTAPARTAFHPLTVTAVDRLCEDAAAITFAVPEELRDAFAFRAGQSLTLRRVIDGREHRRSYSICAPAGAAPRIGVREIPGGLFSSWLVHEVTPGTRVEAQAPGGSWRADPALGERHLCVAAGSGITPMLSVAATVLTHPGAQVSLLYGNRTSRTVMFTEELGDLKNRYGPRLQVVHTLSREPRDVELLSGRLDGDRLRRLLTRLVPVEVFDHVWLCGPLEMVQDARTVLAGLGVPAGRVHVELFYVDEPPPRPRRAEEGVLTGATTELTTVLDGVRATAPVSRETTILDGAQATRSDLPFACKGGVCGTCRALVRAGEVDMRRNYALEPSEVAAGFVLTCQTFPDGDSVTVDYDA</sequence>